<dbReference type="EMBL" id="CAEZSS010000092">
    <property type="protein sequence ID" value="CAB4547055.1"/>
    <property type="molecule type" value="Genomic_DNA"/>
</dbReference>
<gene>
    <name evidence="1" type="ORF">UFOPK1505_00555</name>
</gene>
<dbReference type="Gene3D" id="3.90.650.10">
    <property type="entry name" value="PurM-like C-terminal domain"/>
    <property type="match status" value="1"/>
</dbReference>
<sequence length="190" mass="20371">MIGGDLSKSEKMTLSITALGELSAQPILRSGGRVGDIIYLSSLTGLSAAGLAILNRDLDRPRYVVEAHLNPKLVAPDKLIKVATSMCDVSDGLATDAAHLANASAVNFNLSKDLISKADDFKDLAELAKELNEDVFDWILTGGEDHFFLATVDKKNESSELGIKIGIVEKGDGKLLLDGIEIKESGYQHF</sequence>
<dbReference type="PANTHER" id="PTHR30270">
    <property type="entry name" value="THIAMINE-MONOPHOSPHATE KINASE"/>
    <property type="match status" value="1"/>
</dbReference>
<organism evidence="1">
    <name type="scientific">freshwater metagenome</name>
    <dbReference type="NCBI Taxonomy" id="449393"/>
    <lineage>
        <taxon>unclassified sequences</taxon>
        <taxon>metagenomes</taxon>
        <taxon>ecological metagenomes</taxon>
    </lineage>
</organism>
<dbReference type="GO" id="GO:0009228">
    <property type="term" value="P:thiamine biosynthetic process"/>
    <property type="evidence" value="ECO:0007669"/>
    <property type="project" value="InterPro"/>
</dbReference>
<dbReference type="GO" id="GO:0009030">
    <property type="term" value="F:thiamine-phosphate kinase activity"/>
    <property type="evidence" value="ECO:0007669"/>
    <property type="project" value="InterPro"/>
</dbReference>
<name>A0A6J6C7L1_9ZZZZ</name>
<dbReference type="PANTHER" id="PTHR30270:SF0">
    <property type="entry name" value="THIAMINE-MONOPHOSPHATE KINASE"/>
    <property type="match status" value="1"/>
</dbReference>
<accession>A0A6J6C7L1</accession>
<dbReference type="InterPro" id="IPR006283">
    <property type="entry name" value="ThiL-like"/>
</dbReference>
<evidence type="ECO:0000313" key="1">
    <source>
        <dbReference type="EMBL" id="CAB4547055.1"/>
    </source>
</evidence>
<dbReference type="SUPFAM" id="SSF56042">
    <property type="entry name" value="PurM C-terminal domain-like"/>
    <property type="match status" value="1"/>
</dbReference>
<reference evidence="1" key="1">
    <citation type="submission" date="2020-05" db="EMBL/GenBank/DDBJ databases">
        <authorList>
            <person name="Chiriac C."/>
            <person name="Salcher M."/>
            <person name="Ghai R."/>
            <person name="Kavagutti S V."/>
        </authorList>
    </citation>
    <scope>NUCLEOTIDE SEQUENCE</scope>
</reference>
<protein>
    <submittedName>
        <fullName evidence="1">Unannotated protein</fullName>
    </submittedName>
</protein>
<dbReference type="InterPro" id="IPR036676">
    <property type="entry name" value="PurM-like_C_sf"/>
</dbReference>
<dbReference type="AlphaFoldDB" id="A0A6J6C7L1"/>
<proteinExistence type="predicted"/>